<dbReference type="GO" id="GO:0046872">
    <property type="term" value="F:metal ion binding"/>
    <property type="evidence" value="ECO:0007669"/>
    <property type="project" value="UniProtKB-KW"/>
</dbReference>
<evidence type="ECO:0000256" key="1">
    <source>
        <dbReference type="ARBA" id="ARBA00001947"/>
    </source>
</evidence>
<keyword evidence="6" id="KW-0862">Zinc</keyword>
<keyword evidence="10" id="KW-1185">Reference proteome</keyword>
<keyword evidence="5" id="KW-0479">Metal-binding</keyword>
<gene>
    <name evidence="9" type="ORF">OS493_024710</name>
</gene>
<reference evidence="9" key="1">
    <citation type="submission" date="2023-01" db="EMBL/GenBank/DDBJ databases">
        <title>Genome assembly of the deep-sea coral Lophelia pertusa.</title>
        <authorList>
            <person name="Herrera S."/>
            <person name="Cordes E."/>
        </authorList>
    </citation>
    <scope>NUCLEOTIDE SEQUENCE</scope>
    <source>
        <strain evidence="9">USNM1676648</strain>
        <tissue evidence="9">Polyp</tissue>
    </source>
</reference>
<dbReference type="GO" id="GO:0005739">
    <property type="term" value="C:mitochondrion"/>
    <property type="evidence" value="ECO:0007669"/>
    <property type="project" value="TreeGrafter"/>
</dbReference>
<dbReference type="InterPro" id="IPR007115">
    <property type="entry name" value="6-PTP_synth/QueD"/>
</dbReference>
<comment type="pathway">
    <text evidence="2">Cofactor biosynthesis; tetrahydrobiopterin biosynthesis; tetrahydrobiopterin from 7,8-dihydroneopterin triphosphate: step 1/3.</text>
</comment>
<dbReference type="Proteomes" id="UP001163046">
    <property type="component" value="Unassembled WGS sequence"/>
</dbReference>
<proteinExistence type="inferred from homology"/>
<dbReference type="FunFam" id="3.30.479.10:FF:000003">
    <property type="entry name" value="6-pyruvoyl tetrahydrobiopterin synthase"/>
    <property type="match status" value="1"/>
</dbReference>
<evidence type="ECO:0000313" key="9">
    <source>
        <dbReference type="EMBL" id="KAJ7378048.1"/>
    </source>
</evidence>
<dbReference type="Pfam" id="PF01242">
    <property type="entry name" value="PTPS"/>
    <property type="match status" value="1"/>
</dbReference>
<comment type="cofactor">
    <cofactor evidence="1">
        <name>Zn(2+)</name>
        <dbReference type="ChEBI" id="CHEBI:29105"/>
    </cofactor>
</comment>
<dbReference type="PANTHER" id="PTHR12589:SF7">
    <property type="entry name" value="6-PYRUVOYL TETRAHYDROBIOPTERIN SYNTHASE"/>
    <property type="match status" value="1"/>
</dbReference>
<sequence length="166" mass="18704">MIANPSYSLKVYTMAHSSCSFEATSPVVYVTRKEIFSAGHRLLNPQLSQEDNELLFGKCTNPNGHGHNYSVKVTLRGKQDPKTSMVMHLGDLKEHLKSVIDPLDHKSLDLDIPYFKTAMSTGENISVYIWNEMEKLLPNGPAQLYEVKVKSTDKNSIVYRGEKESN</sequence>
<comment type="similarity">
    <text evidence="3">Belongs to the PTPS family.</text>
</comment>
<dbReference type="PANTHER" id="PTHR12589">
    <property type="entry name" value="PYRUVOYL TETRAHYDROBIOPTERIN SYNTHASE"/>
    <property type="match status" value="1"/>
</dbReference>
<dbReference type="EC" id="4.2.3.12" evidence="4"/>
<dbReference type="GO" id="GO:0006729">
    <property type="term" value="P:tetrahydrobiopterin biosynthetic process"/>
    <property type="evidence" value="ECO:0007669"/>
    <property type="project" value="UniProtKB-KW"/>
</dbReference>
<evidence type="ECO:0000256" key="8">
    <source>
        <dbReference type="ARBA" id="ARBA00023239"/>
    </source>
</evidence>
<protein>
    <recommendedName>
        <fullName evidence="4">6-pyruvoyltetrahydropterin synthase</fullName>
        <ecNumber evidence="4">4.2.3.12</ecNumber>
    </recommendedName>
</protein>
<evidence type="ECO:0000256" key="7">
    <source>
        <dbReference type="ARBA" id="ARBA00023007"/>
    </source>
</evidence>
<dbReference type="GO" id="GO:0003874">
    <property type="term" value="F:6-pyruvoyltetrahydropterin synthase activity"/>
    <property type="evidence" value="ECO:0007669"/>
    <property type="project" value="UniProtKB-EC"/>
</dbReference>
<keyword evidence="7" id="KW-0783">Tetrahydrobiopterin biosynthesis</keyword>
<dbReference type="SUPFAM" id="SSF55620">
    <property type="entry name" value="Tetrahydrobiopterin biosynthesis enzymes-like"/>
    <property type="match status" value="1"/>
</dbReference>
<accession>A0A9W9ZAC0</accession>
<evidence type="ECO:0000256" key="4">
    <source>
        <dbReference type="ARBA" id="ARBA00013100"/>
    </source>
</evidence>
<evidence type="ECO:0000256" key="2">
    <source>
        <dbReference type="ARBA" id="ARBA00005126"/>
    </source>
</evidence>
<dbReference type="EMBL" id="MU826369">
    <property type="protein sequence ID" value="KAJ7378048.1"/>
    <property type="molecule type" value="Genomic_DNA"/>
</dbReference>
<dbReference type="Gene3D" id="3.30.479.10">
    <property type="entry name" value="6-pyruvoyl tetrahydropterin synthase/QueD"/>
    <property type="match status" value="1"/>
</dbReference>
<evidence type="ECO:0000256" key="3">
    <source>
        <dbReference type="ARBA" id="ARBA00009164"/>
    </source>
</evidence>
<organism evidence="9 10">
    <name type="scientific">Desmophyllum pertusum</name>
    <dbReference type="NCBI Taxonomy" id="174260"/>
    <lineage>
        <taxon>Eukaryota</taxon>
        <taxon>Metazoa</taxon>
        <taxon>Cnidaria</taxon>
        <taxon>Anthozoa</taxon>
        <taxon>Hexacorallia</taxon>
        <taxon>Scleractinia</taxon>
        <taxon>Caryophylliina</taxon>
        <taxon>Caryophylliidae</taxon>
        <taxon>Desmophyllum</taxon>
    </lineage>
</organism>
<keyword evidence="8" id="KW-0456">Lyase</keyword>
<evidence type="ECO:0000256" key="5">
    <source>
        <dbReference type="ARBA" id="ARBA00022723"/>
    </source>
</evidence>
<evidence type="ECO:0000313" key="10">
    <source>
        <dbReference type="Proteomes" id="UP001163046"/>
    </source>
</evidence>
<dbReference type="InterPro" id="IPR038418">
    <property type="entry name" value="6-PTP_synth/QueD_sf"/>
</dbReference>
<dbReference type="AlphaFoldDB" id="A0A9W9ZAC0"/>
<dbReference type="OrthoDB" id="14045at2759"/>
<name>A0A9W9ZAC0_9CNID</name>
<evidence type="ECO:0000256" key="6">
    <source>
        <dbReference type="ARBA" id="ARBA00022833"/>
    </source>
</evidence>
<comment type="caution">
    <text evidence="9">The sequence shown here is derived from an EMBL/GenBank/DDBJ whole genome shotgun (WGS) entry which is preliminary data.</text>
</comment>